<protein>
    <submittedName>
        <fullName evidence="1">25419_t:CDS:1</fullName>
    </submittedName>
</protein>
<comment type="caution">
    <text evidence="1">The sequence shown here is derived from an EMBL/GenBank/DDBJ whole genome shotgun (WGS) entry which is preliminary data.</text>
</comment>
<dbReference type="EMBL" id="CAJVQB010000692">
    <property type="protein sequence ID" value="CAG8502403.1"/>
    <property type="molecule type" value="Genomic_DNA"/>
</dbReference>
<gene>
    <name evidence="1" type="ORF">GMARGA_LOCUS2268</name>
</gene>
<sequence length="62" mass="7212">MLKEALVESLKSTNFFFGSQYLDTNNYEKLDKELDKKNIHKAINFINKVMHVKALSKAKEAH</sequence>
<proteinExistence type="predicted"/>
<evidence type="ECO:0000313" key="2">
    <source>
        <dbReference type="Proteomes" id="UP000789901"/>
    </source>
</evidence>
<dbReference type="Proteomes" id="UP000789901">
    <property type="component" value="Unassembled WGS sequence"/>
</dbReference>
<keyword evidence="2" id="KW-1185">Reference proteome</keyword>
<name>A0ABM8W1Q4_GIGMA</name>
<evidence type="ECO:0000313" key="1">
    <source>
        <dbReference type="EMBL" id="CAG8502403.1"/>
    </source>
</evidence>
<accession>A0ABM8W1Q4</accession>
<reference evidence="1 2" key="1">
    <citation type="submission" date="2021-06" db="EMBL/GenBank/DDBJ databases">
        <authorList>
            <person name="Kallberg Y."/>
            <person name="Tangrot J."/>
            <person name="Rosling A."/>
        </authorList>
    </citation>
    <scope>NUCLEOTIDE SEQUENCE [LARGE SCALE GENOMIC DNA]</scope>
    <source>
        <strain evidence="1 2">120-4 pot B 10/14</strain>
    </source>
</reference>
<organism evidence="1 2">
    <name type="scientific">Gigaspora margarita</name>
    <dbReference type="NCBI Taxonomy" id="4874"/>
    <lineage>
        <taxon>Eukaryota</taxon>
        <taxon>Fungi</taxon>
        <taxon>Fungi incertae sedis</taxon>
        <taxon>Mucoromycota</taxon>
        <taxon>Glomeromycotina</taxon>
        <taxon>Glomeromycetes</taxon>
        <taxon>Diversisporales</taxon>
        <taxon>Gigasporaceae</taxon>
        <taxon>Gigaspora</taxon>
    </lineage>
</organism>